<dbReference type="EMBL" id="UINC01069597">
    <property type="protein sequence ID" value="SVC03097.1"/>
    <property type="molecule type" value="Genomic_DNA"/>
</dbReference>
<evidence type="ECO:0000313" key="2">
    <source>
        <dbReference type="EMBL" id="SVC03097.1"/>
    </source>
</evidence>
<evidence type="ECO:0000256" key="1">
    <source>
        <dbReference type="ARBA" id="ARBA00006484"/>
    </source>
</evidence>
<dbReference type="InterPro" id="IPR002347">
    <property type="entry name" value="SDR_fam"/>
</dbReference>
<dbReference type="InterPro" id="IPR036291">
    <property type="entry name" value="NAD(P)-bd_dom_sf"/>
</dbReference>
<comment type="similarity">
    <text evidence="1">Belongs to the short-chain dehydrogenases/reductases (SDR) family.</text>
</comment>
<gene>
    <name evidence="2" type="ORF">METZ01_LOCUS255951</name>
</gene>
<name>A0A382IVB4_9ZZZZ</name>
<protein>
    <recommendedName>
        <fullName evidence="3">SDR family NAD(P)-dependent oxidoreductase</fullName>
    </recommendedName>
</protein>
<reference evidence="2" key="1">
    <citation type="submission" date="2018-05" db="EMBL/GenBank/DDBJ databases">
        <authorList>
            <person name="Lanie J.A."/>
            <person name="Ng W.-L."/>
            <person name="Kazmierczak K.M."/>
            <person name="Andrzejewski T.M."/>
            <person name="Davidsen T.M."/>
            <person name="Wayne K.J."/>
            <person name="Tettelin H."/>
            <person name="Glass J.I."/>
            <person name="Rusch D."/>
            <person name="Podicherti R."/>
            <person name="Tsui H.-C.T."/>
            <person name="Winkler M.E."/>
        </authorList>
    </citation>
    <scope>NUCLEOTIDE SEQUENCE</scope>
</reference>
<evidence type="ECO:0008006" key="3">
    <source>
        <dbReference type="Google" id="ProtNLM"/>
    </source>
</evidence>
<dbReference type="SUPFAM" id="SSF51735">
    <property type="entry name" value="NAD(P)-binding Rossmann-fold domains"/>
    <property type="match status" value="1"/>
</dbReference>
<proteinExistence type="inferred from homology"/>
<dbReference type="Pfam" id="PF00106">
    <property type="entry name" value="adh_short"/>
    <property type="match status" value="1"/>
</dbReference>
<dbReference type="AlphaFoldDB" id="A0A382IVB4"/>
<dbReference type="PANTHER" id="PTHR42760">
    <property type="entry name" value="SHORT-CHAIN DEHYDROGENASES/REDUCTASES FAMILY MEMBER"/>
    <property type="match status" value="1"/>
</dbReference>
<dbReference type="Gene3D" id="3.40.50.720">
    <property type="entry name" value="NAD(P)-binding Rossmann-like Domain"/>
    <property type="match status" value="1"/>
</dbReference>
<feature type="non-terminal residue" evidence="2">
    <location>
        <position position="140"/>
    </location>
</feature>
<dbReference type="PRINTS" id="PR00081">
    <property type="entry name" value="GDHRDH"/>
</dbReference>
<organism evidence="2">
    <name type="scientific">marine metagenome</name>
    <dbReference type="NCBI Taxonomy" id="408172"/>
    <lineage>
        <taxon>unclassified sequences</taxon>
        <taxon>metagenomes</taxon>
        <taxon>ecological metagenomes</taxon>
    </lineage>
</organism>
<accession>A0A382IVB4</accession>
<dbReference type="GO" id="GO:0016616">
    <property type="term" value="F:oxidoreductase activity, acting on the CH-OH group of donors, NAD or NADP as acceptor"/>
    <property type="evidence" value="ECO:0007669"/>
    <property type="project" value="TreeGrafter"/>
</dbReference>
<sequence length="140" mass="15380">MTVIDDFRMDGHVCVVTGGGRGIGEGIALCMAEAGADVVVAARRKHDVESVVQKIEERGRRGLAVPIDLMEKNAVRELVDTTVSEFGKISIWVNNAGGSDSSDTYYIDETPVDYWEWMIKFNLTIPFEGAKLAIPHIPEN</sequence>
<dbReference type="CDD" id="cd05233">
    <property type="entry name" value="SDR_c"/>
    <property type="match status" value="1"/>
</dbReference>